<keyword evidence="4 5" id="KW-0472">Membrane</keyword>
<evidence type="ECO:0000256" key="5">
    <source>
        <dbReference type="SAM" id="Phobius"/>
    </source>
</evidence>
<evidence type="ECO:0000256" key="2">
    <source>
        <dbReference type="ARBA" id="ARBA00022692"/>
    </source>
</evidence>
<feature type="transmembrane region" description="Helical" evidence="5">
    <location>
        <begin position="154"/>
        <end position="175"/>
    </location>
</feature>
<feature type="transmembrane region" description="Helical" evidence="5">
    <location>
        <begin position="232"/>
        <end position="252"/>
    </location>
</feature>
<accession>A0A0K2GX46</accession>
<dbReference type="InterPro" id="IPR000292">
    <property type="entry name" value="For/NO2_transpt"/>
</dbReference>
<sequence length="276" mass="29117">MHHADHERIAGVAKKKLGFLDSSPMGYLVLSAMAGIYLGFGIALIVSLGAPLAAAGSPAVKLVMGASFGIALTLVIFAGSELFTGNNMIGVIGGLSGSVTWGQVFRINFWAWLGNLAGSLALAWLVVESGVFAKGPAAEMIQRVAGVKMSLGPWELFVRGILCNWLICLAVWTAGRTSSDAAKIMLIFWCLFAFIGIGFEHSIANQSFLGMALFMPHEAAVTWAGFWYNQFFVVLGNVVGGGLFVGGLYWLVSPYRVEAAEPVAVPVPAVSVAAQS</sequence>
<dbReference type="RefSeq" id="WP_121988668.1">
    <property type="nucleotide sequence ID" value="NZ_OUNR01000003.1"/>
</dbReference>
<evidence type="ECO:0000256" key="4">
    <source>
        <dbReference type="ARBA" id="ARBA00023136"/>
    </source>
</evidence>
<dbReference type="OrthoDB" id="9786493at2"/>
<dbReference type="PANTHER" id="PTHR30520">
    <property type="entry name" value="FORMATE TRANSPORTER-RELATED"/>
    <property type="match status" value="1"/>
</dbReference>
<dbReference type="InParanoid" id="A0A0K2GX46"/>
<feature type="transmembrane region" description="Helical" evidence="5">
    <location>
        <begin position="62"/>
        <end position="80"/>
    </location>
</feature>
<reference evidence="6" key="1">
    <citation type="journal article" date="2015" name="Proc. Natl. Acad. Sci. U.S.A.">
        <title>Expanded metabolic versatility of ubiquitous nitrite-oxidizing bacteria from the genus Nitrospira.</title>
        <authorList>
            <person name="Koch H."/>
            <person name="Lucker S."/>
            <person name="Albertsen M."/>
            <person name="Kitzinger K."/>
            <person name="Herbold C."/>
            <person name="Spieck E."/>
            <person name="Nielsen P.H."/>
            <person name="Wagner M."/>
            <person name="Daims H."/>
        </authorList>
    </citation>
    <scope>NUCLEOTIDE SEQUENCE</scope>
    <source>
        <strain evidence="6">BS10</strain>
    </source>
</reference>
<keyword evidence="8" id="KW-1185">Reference proteome</keyword>
<dbReference type="EMBL" id="OUNR01000003">
    <property type="protein sequence ID" value="SPP64249.1"/>
    <property type="molecule type" value="Genomic_DNA"/>
</dbReference>
<dbReference type="FunCoup" id="A0A0K2GX46">
    <property type="interactions" value="9"/>
</dbReference>
<evidence type="ECO:0000256" key="1">
    <source>
        <dbReference type="ARBA" id="ARBA00004141"/>
    </source>
</evidence>
<dbReference type="Proteomes" id="UP000248168">
    <property type="component" value="Unassembled WGS sequence"/>
</dbReference>
<protein>
    <submittedName>
        <fullName evidence="6">Nitrite transporter</fullName>
    </submittedName>
</protein>
<reference evidence="8" key="3">
    <citation type="submission" date="2018-04" db="EMBL/GenBank/DDBJ databases">
        <authorList>
            <person name="Lucker S."/>
            <person name="Sakoula D."/>
        </authorList>
    </citation>
    <scope>NUCLEOTIDE SEQUENCE [LARGE SCALE GENOMIC DNA]</scope>
</reference>
<dbReference type="Gene3D" id="1.20.1080.10">
    <property type="entry name" value="Glycerol uptake facilitator protein"/>
    <property type="match status" value="1"/>
</dbReference>
<name>A0A0K2GX46_9BACT</name>
<evidence type="ECO:0000313" key="6">
    <source>
        <dbReference type="EMBL" id="ALA66359.1"/>
    </source>
</evidence>
<dbReference type="EMBL" id="KR873366">
    <property type="protein sequence ID" value="ALA66359.1"/>
    <property type="molecule type" value="Genomic_DNA"/>
</dbReference>
<dbReference type="AlphaFoldDB" id="A0A0K2GX46"/>
<evidence type="ECO:0000313" key="7">
    <source>
        <dbReference type="EMBL" id="SPP64249.1"/>
    </source>
</evidence>
<evidence type="ECO:0000313" key="8">
    <source>
        <dbReference type="Proteomes" id="UP000248168"/>
    </source>
</evidence>
<dbReference type="PANTHER" id="PTHR30520:SF8">
    <property type="entry name" value="NITRITE TRANSPORTER NIRC"/>
    <property type="match status" value="1"/>
</dbReference>
<keyword evidence="3 5" id="KW-1133">Transmembrane helix</keyword>
<reference evidence="7" key="2">
    <citation type="submission" date="2018-04" db="EMBL/GenBank/DDBJ databases">
        <authorList>
            <person name="Go L.Y."/>
            <person name="Mitchell J.A."/>
        </authorList>
    </citation>
    <scope>NUCLEOTIDE SEQUENCE [LARGE SCALE GENOMIC DNA]</scope>
    <source>
        <strain evidence="7">N. lenta BS10</strain>
    </source>
</reference>
<gene>
    <name evidence="6" type="primary">nirC</name>
    <name evidence="7" type="ORF">NITLEN_110015</name>
    <name evidence="6" type="ORF">NITLEN_v1_110015</name>
</gene>
<dbReference type="GO" id="GO:0005886">
    <property type="term" value="C:plasma membrane"/>
    <property type="evidence" value="ECO:0007669"/>
    <property type="project" value="TreeGrafter"/>
</dbReference>
<organism evidence="6">
    <name type="scientific">Nitrospira lenta</name>
    <dbReference type="NCBI Taxonomy" id="1436998"/>
    <lineage>
        <taxon>Bacteria</taxon>
        <taxon>Pseudomonadati</taxon>
        <taxon>Nitrospirota</taxon>
        <taxon>Nitrospiria</taxon>
        <taxon>Nitrospirales</taxon>
        <taxon>Nitrospiraceae</taxon>
        <taxon>Nitrospira</taxon>
    </lineage>
</organism>
<dbReference type="InterPro" id="IPR023271">
    <property type="entry name" value="Aquaporin-like"/>
</dbReference>
<comment type="subcellular location">
    <subcellularLocation>
        <location evidence="1">Membrane</location>
        <topology evidence="1">Multi-pass membrane protein</topology>
    </subcellularLocation>
</comment>
<dbReference type="GO" id="GO:0015499">
    <property type="term" value="F:formate transmembrane transporter activity"/>
    <property type="evidence" value="ECO:0007669"/>
    <property type="project" value="TreeGrafter"/>
</dbReference>
<keyword evidence="2 5" id="KW-0812">Transmembrane</keyword>
<dbReference type="Pfam" id="PF01226">
    <property type="entry name" value="Form_Nir_trans"/>
    <property type="match status" value="1"/>
</dbReference>
<evidence type="ECO:0000256" key="3">
    <source>
        <dbReference type="ARBA" id="ARBA00022989"/>
    </source>
</evidence>
<feature type="transmembrane region" description="Helical" evidence="5">
    <location>
        <begin position="25"/>
        <end position="50"/>
    </location>
</feature>
<feature type="transmembrane region" description="Helical" evidence="5">
    <location>
        <begin position="109"/>
        <end position="133"/>
    </location>
</feature>
<proteinExistence type="predicted"/>
<feature type="transmembrane region" description="Helical" evidence="5">
    <location>
        <begin position="181"/>
        <end position="199"/>
    </location>
</feature>